<reference evidence="2 3" key="1">
    <citation type="journal article" date="2006" name="Nature">
        <title>Global trends of whole-genome duplications revealed by the ciliate Paramecium tetraurelia.</title>
        <authorList>
            <consortium name="Genoscope"/>
            <person name="Aury J.-M."/>
            <person name="Jaillon O."/>
            <person name="Duret L."/>
            <person name="Noel B."/>
            <person name="Jubin C."/>
            <person name="Porcel B.M."/>
            <person name="Segurens B."/>
            <person name="Daubin V."/>
            <person name="Anthouard V."/>
            <person name="Aiach N."/>
            <person name="Arnaiz O."/>
            <person name="Billaut A."/>
            <person name="Beisson J."/>
            <person name="Blanc I."/>
            <person name="Bouhouche K."/>
            <person name="Camara F."/>
            <person name="Duharcourt S."/>
            <person name="Guigo R."/>
            <person name="Gogendeau D."/>
            <person name="Katinka M."/>
            <person name="Keller A.-M."/>
            <person name="Kissmehl R."/>
            <person name="Klotz C."/>
            <person name="Koll F."/>
            <person name="Le Moue A."/>
            <person name="Lepere C."/>
            <person name="Malinsky S."/>
            <person name="Nowacki M."/>
            <person name="Nowak J.K."/>
            <person name="Plattner H."/>
            <person name="Poulain J."/>
            <person name="Ruiz F."/>
            <person name="Serrano V."/>
            <person name="Zagulski M."/>
            <person name="Dessen P."/>
            <person name="Betermier M."/>
            <person name="Weissenbach J."/>
            <person name="Scarpelli C."/>
            <person name="Schachter V."/>
            <person name="Sperling L."/>
            <person name="Meyer E."/>
            <person name="Cohen J."/>
            <person name="Wincker P."/>
        </authorList>
    </citation>
    <scope>NUCLEOTIDE SEQUENCE [LARGE SCALE GENOMIC DNA]</scope>
    <source>
        <strain evidence="2 3">Stock d4-2</strain>
    </source>
</reference>
<dbReference type="GeneID" id="5041793"/>
<keyword evidence="3" id="KW-1185">Reference proteome</keyword>
<feature type="region of interest" description="Disordered" evidence="1">
    <location>
        <begin position="190"/>
        <end position="214"/>
    </location>
</feature>
<dbReference type="OrthoDB" id="291574at2759"/>
<evidence type="ECO:0000256" key="1">
    <source>
        <dbReference type="SAM" id="MobiDB-lite"/>
    </source>
</evidence>
<dbReference type="AlphaFoldDB" id="A0DZZ4"/>
<gene>
    <name evidence="2" type="ORF">GSPATT00021779001</name>
</gene>
<organism evidence="2 3">
    <name type="scientific">Paramecium tetraurelia</name>
    <dbReference type="NCBI Taxonomy" id="5888"/>
    <lineage>
        <taxon>Eukaryota</taxon>
        <taxon>Sar</taxon>
        <taxon>Alveolata</taxon>
        <taxon>Ciliophora</taxon>
        <taxon>Intramacronucleata</taxon>
        <taxon>Oligohymenophorea</taxon>
        <taxon>Peniculida</taxon>
        <taxon>Parameciidae</taxon>
        <taxon>Paramecium</taxon>
    </lineage>
</organism>
<sequence length="214" mass="25468">MSRIISKLVQINAIQFSDSSASEKDLPQGFAEQILQHDINFVLSNFTNLDALNHLVQLYMKGVEYYESLQDRKQEYFKYKLHWLMSHPNLLQEKSKKVEMHYPSIQEKLLQKIEPDGKNQVQQLITNIQQDKQNHLKLQKLISNEINDQQQRINNRLRQRSTSKNERDIKQQPQTYYNHVYQNQIHSLQQPQIKEAKPEDEQSYVISKNISPHK</sequence>
<accession>A0DZZ4</accession>
<dbReference type="Proteomes" id="UP000000600">
    <property type="component" value="Unassembled WGS sequence"/>
</dbReference>
<dbReference type="KEGG" id="ptm:GSPATT00021779001"/>
<dbReference type="RefSeq" id="XP_001456008.1">
    <property type="nucleotide sequence ID" value="XM_001455971.2"/>
</dbReference>
<name>A0DZZ4_PARTE</name>
<dbReference type="HOGENOM" id="CLU_1351177_0_0_1"/>
<protein>
    <submittedName>
        <fullName evidence="2">Uncharacterized protein</fullName>
    </submittedName>
</protein>
<evidence type="ECO:0000313" key="3">
    <source>
        <dbReference type="Proteomes" id="UP000000600"/>
    </source>
</evidence>
<dbReference type="EMBL" id="CT868650">
    <property type="protein sequence ID" value="CAK88611.1"/>
    <property type="molecule type" value="Genomic_DNA"/>
</dbReference>
<evidence type="ECO:0000313" key="2">
    <source>
        <dbReference type="EMBL" id="CAK88611.1"/>
    </source>
</evidence>
<feature type="compositionally biased region" description="Polar residues" evidence="1">
    <location>
        <begin position="204"/>
        <end position="214"/>
    </location>
</feature>
<dbReference type="InParanoid" id="A0DZZ4"/>
<proteinExistence type="predicted"/>
<dbReference type="OMA" id="VEMHYPS"/>